<protein>
    <submittedName>
        <fullName evidence="1">Uncharacterized protein</fullName>
    </submittedName>
</protein>
<evidence type="ECO:0000313" key="1">
    <source>
        <dbReference type="EMBL" id="GHI01482.1"/>
    </source>
</evidence>
<gene>
    <name evidence="1" type="ORF">AM1BK_50240</name>
</gene>
<sequence length="94" mass="10527">MIYGVISDDMNEFHPGMQAAKEKGIRGSLQEANLFKEEIRELSRELHLPTWDKTSIACLSSRIAYGGVYYKRKADKGGKSRKIFEISANPSGTC</sequence>
<accession>A0ABQ3NC64</accession>
<evidence type="ECO:0000313" key="2">
    <source>
        <dbReference type="Proteomes" id="UP000637074"/>
    </source>
</evidence>
<reference evidence="1 2" key="1">
    <citation type="journal article" date="2022" name="Int. J. Syst. Evol. Microbiol.">
        <title>Neobacillus kokaensis sp. nov., isolated from soil.</title>
        <authorList>
            <person name="Yuki K."/>
            <person name="Matsubara H."/>
            <person name="Yamaguchi S."/>
        </authorList>
    </citation>
    <scope>NUCLEOTIDE SEQUENCE [LARGE SCALE GENOMIC DNA]</scope>
    <source>
        <strain evidence="1 2">LOB 377</strain>
    </source>
</reference>
<organism evidence="1 2">
    <name type="scientific">Neobacillus kokaensis</name>
    <dbReference type="NCBI Taxonomy" id="2759023"/>
    <lineage>
        <taxon>Bacteria</taxon>
        <taxon>Bacillati</taxon>
        <taxon>Bacillota</taxon>
        <taxon>Bacilli</taxon>
        <taxon>Bacillales</taxon>
        <taxon>Bacillaceae</taxon>
        <taxon>Neobacillus</taxon>
    </lineage>
</organism>
<proteinExistence type="predicted"/>
<dbReference type="SUPFAM" id="SSF52402">
    <property type="entry name" value="Adenine nucleotide alpha hydrolases-like"/>
    <property type="match status" value="1"/>
</dbReference>
<dbReference type="Proteomes" id="UP000637074">
    <property type="component" value="Unassembled WGS sequence"/>
</dbReference>
<comment type="caution">
    <text evidence="1">The sequence shown here is derived from an EMBL/GenBank/DDBJ whole genome shotgun (WGS) entry which is preliminary data.</text>
</comment>
<dbReference type="EMBL" id="BNDS01000044">
    <property type="protein sequence ID" value="GHI01482.1"/>
    <property type="molecule type" value="Genomic_DNA"/>
</dbReference>
<name>A0ABQ3NC64_9BACI</name>
<keyword evidence="2" id="KW-1185">Reference proteome</keyword>